<dbReference type="GeneID" id="59285698"/>
<accession>A0A8H6L6Z3</accession>
<protein>
    <submittedName>
        <fullName evidence="1">Uncharacterized protein</fullName>
    </submittedName>
</protein>
<keyword evidence="2" id="KW-1185">Reference proteome</keyword>
<gene>
    <name evidence="1" type="ORF">HO173_004033</name>
</gene>
<dbReference type="RefSeq" id="XP_037167150.1">
    <property type="nucleotide sequence ID" value="XM_037305957.1"/>
</dbReference>
<proteinExistence type="predicted"/>
<comment type="caution">
    <text evidence="1">The sequence shown here is derived from an EMBL/GenBank/DDBJ whole genome shotgun (WGS) entry which is preliminary data.</text>
</comment>
<sequence length="66" mass="7469">MVDWKQLQGGAAPRPEFCTYGYDNNRGRAASSKKLVIQQAQTVQRRDEADACGLWIAIYPFAYDTK</sequence>
<reference evidence="1 2" key="1">
    <citation type="journal article" date="2020" name="Genomics">
        <title>Complete, high-quality genomes from long-read metagenomic sequencing of two wolf lichen thalli reveals enigmatic genome architecture.</title>
        <authorList>
            <person name="McKenzie S.K."/>
            <person name="Walston R.F."/>
            <person name="Allen J.L."/>
        </authorList>
    </citation>
    <scope>NUCLEOTIDE SEQUENCE [LARGE SCALE GENOMIC DNA]</scope>
    <source>
        <strain evidence="1">WasteWater2</strain>
    </source>
</reference>
<name>A0A8H6L6Z3_9LECA</name>
<evidence type="ECO:0000313" key="2">
    <source>
        <dbReference type="Proteomes" id="UP000578531"/>
    </source>
</evidence>
<organism evidence="1 2">
    <name type="scientific">Letharia columbiana</name>
    <dbReference type="NCBI Taxonomy" id="112416"/>
    <lineage>
        <taxon>Eukaryota</taxon>
        <taxon>Fungi</taxon>
        <taxon>Dikarya</taxon>
        <taxon>Ascomycota</taxon>
        <taxon>Pezizomycotina</taxon>
        <taxon>Lecanoromycetes</taxon>
        <taxon>OSLEUM clade</taxon>
        <taxon>Lecanoromycetidae</taxon>
        <taxon>Lecanorales</taxon>
        <taxon>Lecanorineae</taxon>
        <taxon>Parmeliaceae</taxon>
        <taxon>Letharia</taxon>
    </lineage>
</organism>
<evidence type="ECO:0000313" key="1">
    <source>
        <dbReference type="EMBL" id="KAF6237832.1"/>
    </source>
</evidence>
<dbReference type="Proteomes" id="UP000578531">
    <property type="component" value="Unassembled WGS sequence"/>
</dbReference>
<dbReference type="EMBL" id="JACCJC010000012">
    <property type="protein sequence ID" value="KAF6237832.1"/>
    <property type="molecule type" value="Genomic_DNA"/>
</dbReference>
<dbReference type="AlphaFoldDB" id="A0A8H6L6Z3"/>